<dbReference type="OrthoDB" id="728at2759"/>
<proteinExistence type="predicted"/>
<gene>
    <name evidence="1" type="ORF">AC579_1501</name>
</gene>
<protein>
    <submittedName>
        <fullName evidence="1">Uncharacterized protein</fullName>
    </submittedName>
</protein>
<accession>A0A139IK92</accession>
<keyword evidence="2" id="KW-1185">Reference proteome</keyword>
<name>A0A139IK92_9PEZI</name>
<organism evidence="1 2">
    <name type="scientific">Pseudocercospora musae</name>
    <dbReference type="NCBI Taxonomy" id="113226"/>
    <lineage>
        <taxon>Eukaryota</taxon>
        <taxon>Fungi</taxon>
        <taxon>Dikarya</taxon>
        <taxon>Ascomycota</taxon>
        <taxon>Pezizomycotina</taxon>
        <taxon>Dothideomycetes</taxon>
        <taxon>Dothideomycetidae</taxon>
        <taxon>Mycosphaerellales</taxon>
        <taxon>Mycosphaerellaceae</taxon>
        <taxon>Pseudocercospora</taxon>
    </lineage>
</organism>
<dbReference type="Proteomes" id="UP000073492">
    <property type="component" value="Unassembled WGS sequence"/>
</dbReference>
<reference evidence="1 2" key="1">
    <citation type="submission" date="2015-07" db="EMBL/GenBank/DDBJ databases">
        <title>Comparative genomics of the Sigatoka disease complex on banana suggests a link between parallel evolutionary changes in Pseudocercospora fijiensis and Pseudocercospora eumusae and increased virulence on the banana host.</title>
        <authorList>
            <person name="Chang T.-C."/>
            <person name="Salvucci A."/>
            <person name="Crous P.W."/>
            <person name="Stergiopoulos I."/>
        </authorList>
    </citation>
    <scope>NUCLEOTIDE SEQUENCE [LARGE SCALE GENOMIC DNA]</scope>
    <source>
        <strain evidence="1 2">CBS 116634</strain>
    </source>
</reference>
<evidence type="ECO:0000313" key="1">
    <source>
        <dbReference type="EMBL" id="KXT15065.1"/>
    </source>
</evidence>
<evidence type="ECO:0000313" key="2">
    <source>
        <dbReference type="Proteomes" id="UP000073492"/>
    </source>
</evidence>
<sequence length="97" mass="10535">MSAFWAPESADMQLRCAKGATDWRGAMGSPRGCHSTQSGTGWLIPPEVITTLLNQQLSNFPSARFKLRREALLTAMLPEPSSTNAQSCGELLRVLDA</sequence>
<dbReference type="AlphaFoldDB" id="A0A139IK92"/>
<dbReference type="EMBL" id="LFZO01000067">
    <property type="protein sequence ID" value="KXT15065.1"/>
    <property type="molecule type" value="Genomic_DNA"/>
</dbReference>
<comment type="caution">
    <text evidence="1">The sequence shown here is derived from an EMBL/GenBank/DDBJ whole genome shotgun (WGS) entry which is preliminary data.</text>
</comment>